<feature type="domain" description="Metallo-beta-lactamase" evidence="1">
    <location>
        <begin position="201"/>
        <end position="461"/>
    </location>
</feature>
<dbReference type="EMBL" id="SRLC01000001">
    <property type="protein sequence ID" value="TGE24357.1"/>
    <property type="molecule type" value="Genomic_DNA"/>
</dbReference>
<sequence>MKYPLPVSVLLFFLPLLAGARPVNYLEKCWARQGGALNGRFAAFSYREQAQELEHSQYPWQATAYAKQGTAWLSDQRYLRQDTLTESGKTYFSRTQVSAEEVLYVDYGEKDLAPATPERQAAQLVNSARYSPLLLLGYLRAHQAPAEPPQLAGLAVYRAQLPNAQVSVFIRKADQLVQRIAVLSHDELYGDVYTTITYQDYTTSGALAYARTVLIDKVNGKLHDTVTVRRQTLVAAPAALLTRPAGYQLAAPAPVPPVSTVEHFRPNLHLLNLKHTDDRVLIVEFKDFLVVAEAPLSSENGEYIIREARRIAPHKPIRYFVYGHYHPHYLGGLRAFVAQGATILGGPGTASYARYLAEARHTLRPDSLQRHARPLVLEEVTSSKTITDGQFEMQIHFIGQQSAHTNDYLIYYFPSEKLLFEDDLVWIKREGGPRKASARQAGLYQAVQALKLPVDTIVQSWPVADYGVKTIIPFAELEQSVLVK</sequence>
<accession>A0A4Z0Q2U5</accession>
<evidence type="ECO:0000313" key="3">
    <source>
        <dbReference type="Proteomes" id="UP000297549"/>
    </source>
</evidence>
<dbReference type="Proteomes" id="UP000297549">
    <property type="component" value="Unassembled WGS sequence"/>
</dbReference>
<dbReference type="AlphaFoldDB" id="A0A4Z0Q2U5"/>
<evidence type="ECO:0000259" key="1">
    <source>
        <dbReference type="SMART" id="SM00849"/>
    </source>
</evidence>
<dbReference type="InterPro" id="IPR001279">
    <property type="entry name" value="Metallo-B-lactamas"/>
</dbReference>
<keyword evidence="3" id="KW-1185">Reference proteome</keyword>
<dbReference type="SMART" id="SM00849">
    <property type="entry name" value="Lactamase_B"/>
    <property type="match status" value="1"/>
</dbReference>
<reference evidence="2 3" key="1">
    <citation type="submission" date="2019-04" db="EMBL/GenBank/DDBJ databases">
        <authorList>
            <person name="Feng G."/>
            <person name="Zhang J."/>
            <person name="Zhu H."/>
        </authorList>
    </citation>
    <scope>NUCLEOTIDE SEQUENCE [LARGE SCALE GENOMIC DNA]</scope>
    <source>
        <strain evidence="2 3">JCM 31653</strain>
    </source>
</reference>
<dbReference type="SUPFAM" id="SSF56281">
    <property type="entry name" value="Metallo-hydrolase/oxidoreductase"/>
    <property type="match status" value="1"/>
</dbReference>
<name>A0A4Z0Q2U5_9BACT</name>
<organism evidence="2 3">
    <name type="scientific">Hymenobacter aquaticus</name>
    <dbReference type="NCBI Taxonomy" id="1867101"/>
    <lineage>
        <taxon>Bacteria</taxon>
        <taxon>Pseudomonadati</taxon>
        <taxon>Bacteroidota</taxon>
        <taxon>Cytophagia</taxon>
        <taxon>Cytophagales</taxon>
        <taxon>Hymenobacteraceae</taxon>
        <taxon>Hymenobacter</taxon>
    </lineage>
</organism>
<dbReference type="Gene3D" id="3.60.15.10">
    <property type="entry name" value="Ribonuclease Z/Hydroxyacylglutathione hydrolase-like"/>
    <property type="match status" value="1"/>
</dbReference>
<protein>
    <recommendedName>
        <fullName evidence="1">Metallo-beta-lactamase domain-containing protein</fullName>
    </recommendedName>
</protein>
<dbReference type="RefSeq" id="WP_135461860.1">
    <property type="nucleotide sequence ID" value="NZ_SRLC01000001.1"/>
</dbReference>
<evidence type="ECO:0000313" key="2">
    <source>
        <dbReference type="EMBL" id="TGE24357.1"/>
    </source>
</evidence>
<dbReference type="OrthoDB" id="1273797at2"/>
<proteinExistence type="predicted"/>
<comment type="caution">
    <text evidence="2">The sequence shown here is derived from an EMBL/GenBank/DDBJ whole genome shotgun (WGS) entry which is preliminary data.</text>
</comment>
<dbReference type="InterPro" id="IPR036866">
    <property type="entry name" value="RibonucZ/Hydroxyglut_hydro"/>
</dbReference>
<gene>
    <name evidence="2" type="ORF">E5K00_03840</name>
</gene>